<dbReference type="InterPro" id="IPR051130">
    <property type="entry name" value="Mito_struct-func_regulator"/>
</dbReference>
<comment type="similarity">
    <text evidence="1">Belongs to the protein kinase superfamily. ADCK protein kinase family.</text>
</comment>
<dbReference type="SUPFAM" id="SSF56112">
    <property type="entry name" value="Protein kinase-like (PK-like)"/>
    <property type="match status" value="1"/>
</dbReference>
<dbReference type="OrthoDB" id="427480at2759"/>
<sequence>MYFSRHIILGRLYKQPIFLSRQASRRSASITSLSRPSRNGPILFGAIVGLGGLGWTVDKYFFAEAIGRTVRLAYNAAIIVLDYKLNFGPDVSPDALHERVAARISSTCIQNGGLYIKLGQSIAIQAAILPKPFKIAFENMFDAAKPLPFGDILKVWNKEFNFKLEDMFEEFDSQPIASGSIAQVHRAKLKDSGQVVAVKIQRPDIPIQMELDLFAYRALLYVYEKVFELPMYFIADYVCNQIRQETDFISEARNSERTKHLFDSDHELRGKIDVPKVHWPLTTQRILTTDFVQDGCRLTDESKFEKKGLKSKDVMDLAMKMFSRMLFNFGWLHCDLHPGNVLVIEKGGKPQLALIDHGLYINLPDKFRREYCELWRSLFVLDIRSIEGIAKGWGIANTDLFASATLLKPFQISMSPTSNDKKLKPKISAYESSLKIKETMKTLLENEALIPQELIFIVRCMRMMQGNNQALGSPTNRINILAHAAAAGMRINAPQADFNPNTAITTMLKVWMVNFVHVWTLKLTLFFVDLGFLITQVRQWWLKAVRRQTRGEGFEDLLEHQLENFAKEEFGVSLNDNAFTG</sequence>
<dbReference type="AlphaFoldDB" id="A0A9Q3H800"/>
<dbReference type="SMART" id="SM00220">
    <property type="entry name" value="S_TKc"/>
    <property type="match status" value="1"/>
</dbReference>
<dbReference type="GO" id="GO:0005524">
    <property type="term" value="F:ATP binding"/>
    <property type="evidence" value="ECO:0007669"/>
    <property type="project" value="InterPro"/>
</dbReference>
<dbReference type="Pfam" id="PF03109">
    <property type="entry name" value="ABC1"/>
    <property type="match status" value="1"/>
</dbReference>
<dbReference type="InterPro" id="IPR045307">
    <property type="entry name" value="ADCK1_dom"/>
</dbReference>
<accession>A0A9Q3H800</accession>
<name>A0A9Q3H800_9BASI</name>
<organism evidence="3 4">
    <name type="scientific">Austropuccinia psidii MF-1</name>
    <dbReference type="NCBI Taxonomy" id="1389203"/>
    <lineage>
        <taxon>Eukaryota</taxon>
        <taxon>Fungi</taxon>
        <taxon>Dikarya</taxon>
        <taxon>Basidiomycota</taxon>
        <taxon>Pucciniomycotina</taxon>
        <taxon>Pucciniomycetes</taxon>
        <taxon>Pucciniales</taxon>
        <taxon>Sphaerophragmiaceae</taxon>
        <taxon>Austropuccinia</taxon>
    </lineage>
</organism>
<protein>
    <recommendedName>
        <fullName evidence="2">Protein kinase domain-containing protein</fullName>
    </recommendedName>
</protein>
<evidence type="ECO:0000313" key="3">
    <source>
        <dbReference type="EMBL" id="MBW0493179.1"/>
    </source>
</evidence>
<evidence type="ECO:0000256" key="1">
    <source>
        <dbReference type="ARBA" id="ARBA00009670"/>
    </source>
</evidence>
<reference evidence="3" key="1">
    <citation type="submission" date="2021-03" db="EMBL/GenBank/DDBJ databases">
        <title>Draft genome sequence of rust myrtle Austropuccinia psidii MF-1, a brazilian biotype.</title>
        <authorList>
            <person name="Quecine M.C."/>
            <person name="Pachon D.M.R."/>
            <person name="Bonatelli M.L."/>
            <person name="Correr F.H."/>
            <person name="Franceschini L.M."/>
            <person name="Leite T.F."/>
            <person name="Margarido G.R.A."/>
            <person name="Almeida C.A."/>
            <person name="Ferrarezi J.A."/>
            <person name="Labate C.A."/>
        </authorList>
    </citation>
    <scope>NUCLEOTIDE SEQUENCE</scope>
    <source>
        <strain evidence="3">MF-1</strain>
    </source>
</reference>
<evidence type="ECO:0000313" key="4">
    <source>
        <dbReference type="Proteomes" id="UP000765509"/>
    </source>
</evidence>
<dbReference type="GO" id="GO:0004672">
    <property type="term" value="F:protein kinase activity"/>
    <property type="evidence" value="ECO:0007669"/>
    <property type="project" value="InterPro"/>
</dbReference>
<dbReference type="Gene3D" id="1.10.510.10">
    <property type="entry name" value="Transferase(Phosphotransferase) domain 1"/>
    <property type="match status" value="1"/>
</dbReference>
<dbReference type="CDD" id="cd13969">
    <property type="entry name" value="ADCK1-like"/>
    <property type="match status" value="1"/>
</dbReference>
<dbReference type="InterPro" id="IPR000719">
    <property type="entry name" value="Prot_kinase_dom"/>
</dbReference>
<comment type="caution">
    <text evidence="3">The sequence shown here is derived from an EMBL/GenBank/DDBJ whole genome shotgun (WGS) entry which is preliminary data.</text>
</comment>
<dbReference type="EMBL" id="AVOT02011947">
    <property type="protein sequence ID" value="MBW0493179.1"/>
    <property type="molecule type" value="Genomic_DNA"/>
</dbReference>
<keyword evidence="4" id="KW-1185">Reference proteome</keyword>
<dbReference type="InterPro" id="IPR011009">
    <property type="entry name" value="Kinase-like_dom_sf"/>
</dbReference>
<proteinExistence type="inferred from homology"/>
<dbReference type="PANTHER" id="PTHR43173:SF37">
    <property type="entry name" value="ABC1 FAMILY PROTEIN C10F6.14C"/>
    <property type="match status" value="1"/>
</dbReference>
<dbReference type="PANTHER" id="PTHR43173">
    <property type="entry name" value="ABC1 FAMILY PROTEIN"/>
    <property type="match status" value="1"/>
</dbReference>
<dbReference type="Proteomes" id="UP000765509">
    <property type="component" value="Unassembled WGS sequence"/>
</dbReference>
<feature type="domain" description="Protein kinase" evidence="2">
    <location>
        <begin position="170"/>
        <end position="457"/>
    </location>
</feature>
<dbReference type="InterPro" id="IPR004147">
    <property type="entry name" value="ABC1_dom"/>
</dbReference>
<gene>
    <name evidence="3" type="ORF">O181_032894</name>
</gene>
<evidence type="ECO:0000259" key="2">
    <source>
        <dbReference type="SMART" id="SM00220"/>
    </source>
</evidence>